<feature type="region of interest" description="Disordered" evidence="1">
    <location>
        <begin position="42"/>
        <end position="62"/>
    </location>
</feature>
<sequence length="669" mass="72913">MSNKMLLAHLEADARKMETGEDKIRALSLIFQQSLHEEEDSAFSFSSAATTRHNNDNADDSEASPPKLLCFGLKLLHDVYNDECCVYLEKGGVYELLDALAVSNVAHPLLRDAVVVVASSSRDGAAAGGSSSGAASPMHSSAVDHNSPGASFIGGGASLSNSPAGAGASSSGGGRYQKGQQRLDPTALTPTLPLTRFVESWRLFHPMQHHSRDTIHKRAFLMYKELVSDINSNELLARLESLMLFEVAPPHCSFRGTATTAALAAASSGVSAGGGGNPSEVAAMALSTSNGDVAGLATSTSMIRSSAPPSSSVCVLNGEFDEDAEALLSTLGKLERRVFDLSMTLKSIEEEERSLLLYPWSITLQTSPEHYLAIPPKNMAEAVKSMQLVVQAAQRTYKILKMLSAVDEDERGGGGGGDNKQQQQQLFGPQSWILCLNENLKFHKKPTTCAAVPALVKELSKLLHQLRAVDSRSPTAALCPHVRWMTTQSDLIRSMCWVRDAWETSYPYLVYLQRLLIAQVETFTFVMSDDGDGPVRQVTTTPTTRVDRLASQRRSIVAWGALCFRKSFMSWEDLRWAPLHRIAQQLKKLDLPNKNTLSVMHLIFSQLDLGTHVPEAREGDVFDEGGHGLMQPFGPMHASLRSFLNEELAAFSYEQRDAKFASTTVRRGK</sequence>
<feature type="region of interest" description="Disordered" evidence="1">
    <location>
        <begin position="126"/>
        <end position="147"/>
    </location>
</feature>
<evidence type="ECO:0000313" key="2">
    <source>
        <dbReference type="EMBL" id="CUE72170.1"/>
    </source>
</evidence>
<dbReference type="VEuPathDB" id="TriTrypDB:BSAL_53980"/>
<accession>A0A0S4IIJ9</accession>
<dbReference type="Proteomes" id="UP000051952">
    <property type="component" value="Unassembled WGS sequence"/>
</dbReference>
<dbReference type="EMBL" id="CYKH01000119">
    <property type="protein sequence ID" value="CUE72170.1"/>
    <property type="molecule type" value="Genomic_DNA"/>
</dbReference>
<organism evidence="2 3">
    <name type="scientific">Bodo saltans</name>
    <name type="common">Flagellated protozoan</name>
    <dbReference type="NCBI Taxonomy" id="75058"/>
    <lineage>
        <taxon>Eukaryota</taxon>
        <taxon>Discoba</taxon>
        <taxon>Euglenozoa</taxon>
        <taxon>Kinetoplastea</taxon>
        <taxon>Metakinetoplastina</taxon>
        <taxon>Eubodonida</taxon>
        <taxon>Bodonidae</taxon>
        <taxon>Bodo</taxon>
    </lineage>
</organism>
<reference evidence="3" key="1">
    <citation type="submission" date="2015-09" db="EMBL/GenBank/DDBJ databases">
        <authorList>
            <consortium name="Pathogen Informatics"/>
        </authorList>
    </citation>
    <scope>NUCLEOTIDE SEQUENCE [LARGE SCALE GENOMIC DNA]</scope>
    <source>
        <strain evidence="3">Lake Konstanz</strain>
    </source>
</reference>
<protein>
    <submittedName>
        <fullName evidence="2">Uncharacterized protein</fullName>
    </submittedName>
</protein>
<evidence type="ECO:0000313" key="3">
    <source>
        <dbReference type="Proteomes" id="UP000051952"/>
    </source>
</evidence>
<dbReference type="AlphaFoldDB" id="A0A0S4IIJ9"/>
<gene>
    <name evidence="2" type="ORF">BSAL_53980</name>
</gene>
<evidence type="ECO:0000256" key="1">
    <source>
        <dbReference type="SAM" id="MobiDB-lite"/>
    </source>
</evidence>
<keyword evidence="3" id="KW-1185">Reference proteome</keyword>
<feature type="region of interest" description="Disordered" evidence="1">
    <location>
        <begin position="163"/>
        <end position="188"/>
    </location>
</feature>
<name>A0A0S4IIJ9_BODSA</name>
<proteinExistence type="predicted"/>